<dbReference type="AlphaFoldDB" id="A0A0A9HSN5"/>
<organism evidence="1">
    <name type="scientific">Arundo donax</name>
    <name type="common">Giant reed</name>
    <name type="synonym">Donax arundinaceus</name>
    <dbReference type="NCBI Taxonomy" id="35708"/>
    <lineage>
        <taxon>Eukaryota</taxon>
        <taxon>Viridiplantae</taxon>
        <taxon>Streptophyta</taxon>
        <taxon>Embryophyta</taxon>
        <taxon>Tracheophyta</taxon>
        <taxon>Spermatophyta</taxon>
        <taxon>Magnoliopsida</taxon>
        <taxon>Liliopsida</taxon>
        <taxon>Poales</taxon>
        <taxon>Poaceae</taxon>
        <taxon>PACMAD clade</taxon>
        <taxon>Arundinoideae</taxon>
        <taxon>Arundineae</taxon>
        <taxon>Arundo</taxon>
    </lineage>
</organism>
<protein>
    <submittedName>
        <fullName evidence="1">Uncharacterized protein</fullName>
    </submittedName>
</protein>
<evidence type="ECO:0000313" key="1">
    <source>
        <dbReference type="EMBL" id="JAE37906.1"/>
    </source>
</evidence>
<reference evidence="1" key="1">
    <citation type="submission" date="2014-09" db="EMBL/GenBank/DDBJ databases">
        <authorList>
            <person name="Magalhaes I.L.F."/>
            <person name="Oliveira U."/>
            <person name="Santos F.R."/>
            <person name="Vidigal T.H.D.A."/>
            <person name="Brescovit A.D."/>
            <person name="Santos A.J."/>
        </authorList>
    </citation>
    <scope>NUCLEOTIDE SEQUENCE</scope>
    <source>
        <tissue evidence="1">Shoot tissue taken approximately 20 cm above the soil surface</tissue>
    </source>
</reference>
<accession>A0A0A9HSN5</accession>
<proteinExistence type="predicted"/>
<dbReference type="EMBL" id="GBRH01159990">
    <property type="protein sequence ID" value="JAE37906.1"/>
    <property type="molecule type" value="Transcribed_RNA"/>
</dbReference>
<sequence>MLRLFWHKPKEQPQLIWVRLGFILVKHLLLPALPEHLPFQPLLGESIEVLLRWRNRPRPDRGVERRLEQREHLAVGYGLLDA</sequence>
<reference evidence="1" key="2">
    <citation type="journal article" date="2015" name="Data Brief">
        <title>Shoot transcriptome of the giant reed, Arundo donax.</title>
        <authorList>
            <person name="Barrero R.A."/>
            <person name="Guerrero F.D."/>
            <person name="Moolhuijzen P."/>
            <person name="Goolsby J.A."/>
            <person name="Tidwell J."/>
            <person name="Bellgard S.E."/>
            <person name="Bellgard M.I."/>
        </authorList>
    </citation>
    <scope>NUCLEOTIDE SEQUENCE</scope>
    <source>
        <tissue evidence="1">Shoot tissue taken approximately 20 cm above the soil surface</tissue>
    </source>
</reference>
<name>A0A0A9HSN5_ARUDO</name>